<dbReference type="OrthoDB" id="245563at2759"/>
<dbReference type="InterPro" id="IPR009027">
    <property type="entry name" value="Ribosomal_bL9/RNase_H1_N"/>
</dbReference>
<feature type="compositionally biased region" description="Low complexity" evidence="12">
    <location>
        <begin position="64"/>
        <end position="84"/>
    </location>
</feature>
<feature type="domain" description="RNase H type-1" evidence="13">
    <location>
        <begin position="117"/>
        <end position="267"/>
    </location>
</feature>
<dbReference type="Pfam" id="PF00075">
    <property type="entry name" value="RNase_H"/>
    <property type="match status" value="1"/>
</dbReference>
<dbReference type="InterPro" id="IPR037056">
    <property type="entry name" value="RNase_H1_N_sf"/>
</dbReference>
<dbReference type="GO" id="GO:0003676">
    <property type="term" value="F:nucleic acid binding"/>
    <property type="evidence" value="ECO:0007669"/>
    <property type="project" value="InterPro"/>
</dbReference>
<evidence type="ECO:0000256" key="9">
    <source>
        <dbReference type="ARBA" id="ARBA00022759"/>
    </source>
</evidence>
<keyword evidence="15" id="KW-1185">Reference proteome</keyword>
<dbReference type="InterPro" id="IPR011320">
    <property type="entry name" value="RNase_H1_N"/>
</dbReference>
<comment type="cofactor">
    <cofactor evidence="2">
        <name>Mg(2+)</name>
        <dbReference type="ChEBI" id="CHEBI:18420"/>
    </cofactor>
</comment>
<dbReference type="FunFam" id="3.40.970.10:FF:000002">
    <property type="entry name" value="Ribonuclease H"/>
    <property type="match status" value="1"/>
</dbReference>
<feature type="compositionally biased region" description="Low complexity" evidence="12">
    <location>
        <begin position="302"/>
        <end position="314"/>
    </location>
</feature>
<feature type="region of interest" description="Disordered" evidence="12">
    <location>
        <begin position="288"/>
        <end position="337"/>
    </location>
</feature>
<dbReference type="InterPro" id="IPR050092">
    <property type="entry name" value="RNase_H"/>
</dbReference>
<dbReference type="PANTHER" id="PTHR10642">
    <property type="entry name" value="RIBONUCLEASE H1"/>
    <property type="match status" value="1"/>
</dbReference>
<feature type="compositionally biased region" description="Low complexity" evidence="12">
    <location>
        <begin position="91"/>
        <end position="107"/>
    </location>
</feature>
<keyword evidence="8" id="KW-0479">Metal-binding</keyword>
<dbReference type="InterPro" id="IPR036397">
    <property type="entry name" value="RNaseH_sf"/>
</dbReference>
<comment type="caution">
    <text evidence="14">The sequence shown here is derived from an EMBL/GenBank/DDBJ whole genome shotgun (WGS) entry which is preliminary data.</text>
</comment>
<dbReference type="PROSITE" id="PS50879">
    <property type="entry name" value="RNASE_H_1"/>
    <property type="match status" value="1"/>
</dbReference>
<evidence type="ECO:0000256" key="6">
    <source>
        <dbReference type="ARBA" id="ARBA00017721"/>
    </source>
</evidence>
<evidence type="ECO:0000256" key="2">
    <source>
        <dbReference type="ARBA" id="ARBA00001946"/>
    </source>
</evidence>
<dbReference type="Gene3D" id="3.30.420.10">
    <property type="entry name" value="Ribonuclease H-like superfamily/Ribonuclease H"/>
    <property type="match status" value="1"/>
</dbReference>
<reference evidence="14 15" key="1">
    <citation type="submission" date="2021-08" db="EMBL/GenBank/DDBJ databases">
        <title>Draft Genome Sequence of Phanerochaete sordida strain YK-624.</title>
        <authorList>
            <person name="Mori T."/>
            <person name="Dohra H."/>
            <person name="Suzuki T."/>
            <person name="Kawagishi H."/>
            <person name="Hirai H."/>
        </authorList>
    </citation>
    <scope>NUCLEOTIDE SEQUENCE [LARGE SCALE GENOMIC DNA]</scope>
    <source>
        <strain evidence="14 15">YK-624</strain>
    </source>
</reference>
<evidence type="ECO:0000256" key="7">
    <source>
        <dbReference type="ARBA" id="ARBA00022722"/>
    </source>
</evidence>
<evidence type="ECO:0000313" key="15">
    <source>
        <dbReference type="Proteomes" id="UP000703269"/>
    </source>
</evidence>
<dbReference type="EMBL" id="BPQB01000011">
    <property type="protein sequence ID" value="GJE89031.1"/>
    <property type="molecule type" value="Genomic_DNA"/>
</dbReference>
<dbReference type="Gene3D" id="3.40.970.10">
    <property type="entry name" value="Ribonuclease H1, N-terminal domain"/>
    <property type="match status" value="1"/>
</dbReference>
<dbReference type="InterPro" id="IPR002156">
    <property type="entry name" value="RNaseH_domain"/>
</dbReference>
<evidence type="ECO:0000256" key="8">
    <source>
        <dbReference type="ARBA" id="ARBA00022723"/>
    </source>
</evidence>
<keyword evidence="10" id="KW-0378">Hydrolase</keyword>
<dbReference type="Proteomes" id="UP000703269">
    <property type="component" value="Unassembled WGS sequence"/>
</dbReference>
<dbReference type="Pfam" id="PF01693">
    <property type="entry name" value="Cauli_VI"/>
    <property type="match status" value="1"/>
</dbReference>
<comment type="similarity">
    <text evidence="4">Belongs to the RNase H family.</text>
</comment>
<evidence type="ECO:0000256" key="1">
    <source>
        <dbReference type="ARBA" id="ARBA00000077"/>
    </source>
</evidence>
<gene>
    <name evidence="14" type="ORF">PsYK624_051210</name>
</gene>
<proteinExistence type="inferred from homology"/>
<keyword evidence="11" id="KW-0460">Magnesium</keyword>
<name>A0A9P3G688_9APHY</name>
<keyword evidence="9" id="KW-0255">Endonuclease</keyword>
<evidence type="ECO:0000256" key="12">
    <source>
        <dbReference type="SAM" id="MobiDB-lite"/>
    </source>
</evidence>
<dbReference type="PANTHER" id="PTHR10642:SF26">
    <property type="entry name" value="RIBONUCLEASE H1"/>
    <property type="match status" value="1"/>
</dbReference>
<keyword evidence="7" id="KW-0540">Nuclease</keyword>
<evidence type="ECO:0000256" key="11">
    <source>
        <dbReference type="ARBA" id="ARBA00022842"/>
    </source>
</evidence>
<dbReference type="GO" id="GO:0046872">
    <property type="term" value="F:metal ion binding"/>
    <property type="evidence" value="ECO:0007669"/>
    <property type="project" value="UniProtKB-KW"/>
</dbReference>
<sequence>MPKAAAGYYAVAKGFNPGIYGTWDACESQVTGFPGSRHKKFKTEAEAAQWLQTNGVPSPIVQTRAPAATPASAASTSRASRMASQKTPRFSPMAAAPPKGKAKASGSLLGKDVIEDTTGWKIVYCDGACRGNGKTAAVAGVGVWWGPGDPRNIAERCPGDQTNNRAELIAIVRILETVPRTTDPLLIRTDSSYSIRCLKEWLKNWRARGYKTSDGKPVKNLGVILYADALLQERKLNGQRVHFEYVKGHAGDAGNEAADYQANLGCERPIEPERDWTALEKVVRERMQKPSGQASKFFEPSATAATTGAAPAPTMSRAEVEDLAQYMTEDPTADLSD</sequence>
<dbReference type="SUPFAM" id="SSF53098">
    <property type="entry name" value="Ribonuclease H-like"/>
    <property type="match status" value="1"/>
</dbReference>
<dbReference type="InterPro" id="IPR012337">
    <property type="entry name" value="RNaseH-like_sf"/>
</dbReference>
<dbReference type="GO" id="GO:0004523">
    <property type="term" value="F:RNA-DNA hybrid ribonuclease activity"/>
    <property type="evidence" value="ECO:0007669"/>
    <property type="project" value="UniProtKB-EC"/>
</dbReference>
<comment type="function">
    <text evidence="3">Endonuclease that specifically degrades the RNA of RNA-DNA hybrids.</text>
</comment>
<dbReference type="CDD" id="cd09280">
    <property type="entry name" value="RNase_HI_eukaryote_like"/>
    <property type="match status" value="1"/>
</dbReference>
<dbReference type="EC" id="3.1.26.4" evidence="5"/>
<dbReference type="AlphaFoldDB" id="A0A9P3G688"/>
<dbReference type="SUPFAM" id="SSF55658">
    <property type="entry name" value="L9 N-domain-like"/>
    <property type="match status" value="1"/>
</dbReference>
<evidence type="ECO:0000256" key="5">
    <source>
        <dbReference type="ARBA" id="ARBA00012180"/>
    </source>
</evidence>
<evidence type="ECO:0000256" key="10">
    <source>
        <dbReference type="ARBA" id="ARBA00022801"/>
    </source>
</evidence>
<comment type="catalytic activity">
    <reaction evidence="1">
        <text>Endonucleolytic cleavage to 5'-phosphomonoester.</text>
        <dbReference type="EC" id="3.1.26.4"/>
    </reaction>
</comment>
<organism evidence="14 15">
    <name type="scientific">Phanerochaete sordida</name>
    <dbReference type="NCBI Taxonomy" id="48140"/>
    <lineage>
        <taxon>Eukaryota</taxon>
        <taxon>Fungi</taxon>
        <taxon>Dikarya</taxon>
        <taxon>Basidiomycota</taxon>
        <taxon>Agaricomycotina</taxon>
        <taxon>Agaricomycetes</taxon>
        <taxon>Polyporales</taxon>
        <taxon>Phanerochaetaceae</taxon>
        <taxon>Phanerochaete</taxon>
    </lineage>
</organism>
<evidence type="ECO:0000259" key="13">
    <source>
        <dbReference type="PROSITE" id="PS50879"/>
    </source>
</evidence>
<protein>
    <recommendedName>
        <fullName evidence="6">Ribonuclease H</fullName>
        <ecNumber evidence="5">3.1.26.4</ecNumber>
    </recommendedName>
</protein>
<evidence type="ECO:0000313" key="14">
    <source>
        <dbReference type="EMBL" id="GJE89031.1"/>
    </source>
</evidence>
<accession>A0A9P3G688</accession>
<evidence type="ECO:0000256" key="3">
    <source>
        <dbReference type="ARBA" id="ARBA00004065"/>
    </source>
</evidence>
<evidence type="ECO:0000256" key="4">
    <source>
        <dbReference type="ARBA" id="ARBA00005300"/>
    </source>
</evidence>
<dbReference type="GO" id="GO:0043137">
    <property type="term" value="P:DNA replication, removal of RNA primer"/>
    <property type="evidence" value="ECO:0007669"/>
    <property type="project" value="TreeGrafter"/>
</dbReference>
<feature type="region of interest" description="Disordered" evidence="12">
    <location>
        <begin position="64"/>
        <end position="107"/>
    </location>
</feature>